<dbReference type="MGI" id="MGI:1346869">
    <property type="gene designation" value="Map2k4"/>
</dbReference>
<dbReference type="Ensembl" id="ENSMUST00000140301.8">
    <property type="protein sequence ID" value="ENSMUSP00000137955.2"/>
    <property type="gene ID" value="ENSMUSG00000033352.12"/>
</dbReference>
<evidence type="ECO:0000313" key="2">
    <source>
        <dbReference type="Ensembl" id="ENSMUSP00000137955.2"/>
    </source>
</evidence>
<feature type="region of interest" description="Disordered" evidence="1">
    <location>
        <begin position="1"/>
        <end position="40"/>
    </location>
</feature>
<keyword evidence="4" id="KW-1185">Reference proteome</keyword>
<reference evidence="2" key="4">
    <citation type="submission" date="2025-08" db="UniProtKB">
        <authorList>
            <consortium name="Ensembl"/>
        </authorList>
    </citation>
    <scope>IDENTIFICATION</scope>
    <source>
        <strain evidence="2">C57BL/6J</strain>
    </source>
</reference>
<dbReference type="VEuPathDB" id="HostDB:ENSMUSG00000033352"/>
<dbReference type="AlphaFoldDB" id="M0QWR0"/>
<dbReference type="GeneTree" id="ENSGT00940000154744"/>
<reference evidence="2 4" key="3">
    <citation type="journal article" date="2011" name="PLoS Biol.">
        <title>Modernizing reference genome assemblies.</title>
        <authorList>
            <person name="Church D.M."/>
            <person name="Schneider V.A."/>
            <person name="Graves T."/>
            <person name="Auger K."/>
            <person name="Cunningham F."/>
            <person name="Bouk N."/>
            <person name="Chen H.C."/>
            <person name="Agarwala R."/>
            <person name="McLaren W.M."/>
            <person name="Ritchie G.R."/>
            <person name="Albracht D."/>
            <person name="Kremitzki M."/>
            <person name="Rock S."/>
            <person name="Kotkiewicz H."/>
            <person name="Kremitzki C."/>
            <person name="Wollam A."/>
            <person name="Trani L."/>
            <person name="Fulton L."/>
            <person name="Fulton R."/>
            <person name="Matthews L."/>
            <person name="Whitehead S."/>
            <person name="Chow W."/>
            <person name="Torrance J."/>
            <person name="Dunn M."/>
            <person name="Harden G."/>
            <person name="Threadgold G."/>
            <person name="Wood J."/>
            <person name="Collins J."/>
            <person name="Heath P."/>
            <person name="Griffiths G."/>
            <person name="Pelan S."/>
            <person name="Grafham D."/>
            <person name="Eichler E.E."/>
            <person name="Weinstock G."/>
            <person name="Mardis E.R."/>
            <person name="Wilson R.K."/>
            <person name="Howe K."/>
            <person name="Flicek P."/>
            <person name="Hubbard T."/>
        </authorList>
    </citation>
    <scope>NUCLEOTIDE SEQUENCE [LARGE SCALE GENOMIC DNA]</scope>
    <source>
        <strain evidence="2 4">C57BL/6J</strain>
    </source>
</reference>
<accession>M0QWR0</accession>
<gene>
    <name evidence="2 3" type="primary">Map2k4</name>
</gene>
<name>M0QWR0_MOUSE</name>
<dbReference type="PeptideAtlas" id="M0QWR0"/>
<reference evidence="5" key="2">
    <citation type="journal article" date="2010" name="Cell">
        <title>A tissue-specific atlas of mouse protein phosphorylation and expression.</title>
        <authorList>
            <person name="Huttlin E.L."/>
            <person name="Jedrychowski M.P."/>
            <person name="Elias J.E."/>
            <person name="Goswami T."/>
            <person name="Rad R."/>
            <person name="Beausoleil S.A."/>
            <person name="Villen J."/>
            <person name="Haas W."/>
            <person name="Sowa M.E."/>
            <person name="Gygi S.P."/>
        </authorList>
    </citation>
    <scope>IDENTIFICATION BY MASS SPECTROMETRY [LARGE SCALE ANALYSIS]</scope>
</reference>
<reference evidence="2 4" key="1">
    <citation type="journal article" date="2009" name="PLoS Biol.">
        <title>Lineage-specific biology revealed by a finished genome assembly of the mouse.</title>
        <authorList>
            <consortium name="Mouse Genome Sequencing Consortium"/>
            <person name="Church D.M."/>
            <person name="Goodstadt L."/>
            <person name="Hillier L.W."/>
            <person name="Zody M.C."/>
            <person name="Goldstein S."/>
            <person name="She X."/>
            <person name="Bult C.J."/>
            <person name="Agarwala R."/>
            <person name="Cherry J.L."/>
            <person name="DiCuccio M."/>
            <person name="Hlavina W."/>
            <person name="Kapustin Y."/>
            <person name="Meric P."/>
            <person name="Maglott D."/>
            <person name="Birtle Z."/>
            <person name="Marques A.C."/>
            <person name="Graves T."/>
            <person name="Zhou S."/>
            <person name="Teague B."/>
            <person name="Potamousis K."/>
            <person name="Churas C."/>
            <person name="Place M."/>
            <person name="Herschleb J."/>
            <person name="Runnheim R."/>
            <person name="Forrest D."/>
            <person name="Amos-Landgraf J."/>
            <person name="Schwartz D.C."/>
            <person name="Cheng Z."/>
            <person name="Lindblad-Toh K."/>
            <person name="Eichler E.E."/>
            <person name="Ponting C.P."/>
        </authorList>
    </citation>
    <scope>NUCLEOTIDE SEQUENCE [LARGE SCALE GENOMIC DNA]</scope>
    <source>
        <strain evidence="2 4">C57BL/6J</strain>
    </source>
</reference>
<dbReference type="Proteomes" id="UP000000589">
    <property type="component" value="Chromosome 11"/>
</dbReference>
<proteinExistence type="evidence at protein level"/>
<sequence>MAAPSPSGGGGSGGGGGTPGPIGPPASGHPAVSSMQGKRKALKLNFANPPVKSTARFTLNPNTTGVQNPHIEFGQLWMKKNKNNFSWIWM</sequence>
<organism evidence="2 4">
    <name type="scientific">Mus musculus</name>
    <name type="common">Mouse</name>
    <dbReference type="NCBI Taxonomy" id="10090"/>
    <lineage>
        <taxon>Eukaryota</taxon>
        <taxon>Metazoa</taxon>
        <taxon>Chordata</taxon>
        <taxon>Craniata</taxon>
        <taxon>Vertebrata</taxon>
        <taxon>Euteleostomi</taxon>
        <taxon>Mammalia</taxon>
        <taxon>Eutheria</taxon>
        <taxon>Euarchontoglires</taxon>
        <taxon>Glires</taxon>
        <taxon>Rodentia</taxon>
        <taxon>Myomorpha</taxon>
        <taxon>Muroidea</taxon>
        <taxon>Muridae</taxon>
        <taxon>Murinae</taxon>
        <taxon>Mus</taxon>
        <taxon>Mus</taxon>
    </lineage>
</organism>
<protein>
    <submittedName>
        <fullName evidence="2">Mitogen-activated protein kinase kinase 4</fullName>
    </submittedName>
</protein>
<evidence type="ECO:0007829" key="5">
    <source>
        <dbReference type="PubMed" id="21183079"/>
    </source>
</evidence>
<dbReference type="AGR" id="MGI:1346869"/>
<dbReference type="Bgee" id="ENSMUSG00000033352">
    <property type="expression patterns" value="Expressed in dentate gyrus of hippocampal formation granule cell and 287 other cell types or tissues"/>
</dbReference>
<evidence type="ECO:0000313" key="3">
    <source>
        <dbReference type="MGI" id="MGI:1346869"/>
    </source>
</evidence>
<evidence type="ECO:0000256" key="1">
    <source>
        <dbReference type="SAM" id="MobiDB-lite"/>
    </source>
</evidence>
<dbReference type="ProteomicsDB" id="327170"/>
<evidence type="ECO:0000313" key="4">
    <source>
        <dbReference type="Proteomes" id="UP000000589"/>
    </source>
</evidence>
<feature type="compositionally biased region" description="Gly residues" evidence="1">
    <location>
        <begin position="7"/>
        <end position="20"/>
    </location>
</feature>
<dbReference type="ExpressionAtlas" id="M0QWR0">
    <property type="expression patterns" value="baseline and differential"/>
</dbReference>
<reference evidence="2" key="5">
    <citation type="submission" date="2025-09" db="UniProtKB">
        <authorList>
            <consortium name="Ensembl"/>
        </authorList>
    </citation>
    <scope>IDENTIFICATION</scope>
    <source>
        <strain evidence="2">C57BL/6J</strain>
    </source>
</reference>
<dbReference type="Antibodypedia" id="3571">
    <property type="antibodies" value="1422 antibodies from 43 providers"/>
</dbReference>